<dbReference type="SUPFAM" id="SSF103025">
    <property type="entry name" value="Folate-binding domain"/>
    <property type="match status" value="1"/>
</dbReference>
<dbReference type="InterPro" id="IPR036188">
    <property type="entry name" value="FAD/NAD-bd_sf"/>
</dbReference>
<dbReference type="InterPro" id="IPR006222">
    <property type="entry name" value="GCVT_N"/>
</dbReference>
<name>A0A1G7LK06_9PROT</name>
<dbReference type="SUPFAM" id="SSF51905">
    <property type="entry name" value="FAD/NAD(P)-binding domain"/>
    <property type="match status" value="1"/>
</dbReference>
<dbReference type="InterPro" id="IPR032503">
    <property type="entry name" value="FAO_M"/>
</dbReference>
<dbReference type="Gene3D" id="2.40.30.110">
    <property type="entry name" value="Aminomethyltransferase beta-barrel domains"/>
    <property type="match status" value="1"/>
</dbReference>
<dbReference type="PANTHER" id="PTHR43757:SF15">
    <property type="entry name" value="PYRUVATE DEHYDROGENASE PHOSPHATASE REGULATORY SUBUNIT, MITOCHONDRIAL-LIKE"/>
    <property type="match status" value="1"/>
</dbReference>
<dbReference type="Pfam" id="PF01571">
    <property type="entry name" value="GCV_T"/>
    <property type="match status" value="1"/>
</dbReference>
<dbReference type="PROSITE" id="PS51257">
    <property type="entry name" value="PROKAR_LIPOPROTEIN"/>
    <property type="match status" value="1"/>
</dbReference>
<dbReference type="InterPro" id="IPR028896">
    <property type="entry name" value="GcvT/YgfZ/DmdA"/>
</dbReference>
<evidence type="ECO:0000256" key="2">
    <source>
        <dbReference type="ARBA" id="ARBA00023002"/>
    </source>
</evidence>
<feature type="domain" description="Aminomethyltransferase C-terminal" evidence="5">
    <location>
        <begin position="723"/>
        <end position="799"/>
    </location>
</feature>
<dbReference type="GO" id="GO:0016491">
    <property type="term" value="F:oxidoreductase activity"/>
    <property type="evidence" value="ECO:0007669"/>
    <property type="project" value="UniProtKB-KW"/>
</dbReference>
<dbReference type="Gene3D" id="3.30.1360.120">
    <property type="entry name" value="Probable tRNA modification gtpase trme, domain 1"/>
    <property type="match status" value="1"/>
</dbReference>
<dbReference type="RefSeq" id="WP_090018311.1">
    <property type="nucleotide sequence ID" value="NZ_FNCE01000001.1"/>
</dbReference>
<dbReference type="InterPro" id="IPR006076">
    <property type="entry name" value="FAD-dep_OxRdtase"/>
</dbReference>
<accession>A0A1G7LK06</accession>
<sequence length="807" mass="87168">MAAKNHADVVIVGGGIVGCSIAYNLTRAGKRDVVVLEKAGLTEGATWHAAGLIGQVRGTRNATRMIQRSVELYDWLGEESGLYVDWKKAGSLRLASSPERLKEIKRLVTTARSFGVDVELIGAEEAQRLFPAMTTEGVEAAAYIPGDGYADPNSITQALARAARHNGATIREGVRVEAVNTVNRRVDEVVTDHGTYTCNVLVNAAGMWGRELGQLAGACVPACSVEHQYVVTDPIPDLPREMPTMRDPDRLVYYKPEVGGLAIGGYEPDTVPFGEDGVPADFARTLLPGNLDRFSQLAEKAAEITPVVGEVGIRQVINGPIPESADGDFVMGKAAGFDNFYAATGFLYGIAAAGGAGEAMAEWIVEGAPARDLWSLDVRRFHPIHNTRHVLFPRAVEHYASHYTLSYPGTESEVARNLRLSPLHHVLDAKGAVFGQKMGWERPNWFTVPAGPRDEKLAFEREETNWFPAAREEALAVRTAVGLLDQTSFAKMELWGEGALAAMQHLAVSNMDKPVGSVVYTQLCNARGGVEADLTITRLGEQHFYIVTGAGFGEHDFDWIRANLPRDGSVETREVTDGYAVLNVCGPHARDVLAAVTETDVGADAFPFATARRIHIGGAPVLALRVGYTGELGWELHIATPYAEHVYTQLAEAGARHGIRDVGYKAIDSLRLEKGYVYWSADVSPDTTPVEAGLGSRVALRTKGDYLGRAVLERQKTEGTDHRLAVFSIDGNVPLYGGEPIRVNGEAVGLTTSANFGFTVGRTIAMGYLPVSAMQADSVEIEAFTERYTAARHDAPLHDPANARVKA</sequence>
<dbReference type="STRING" id="1082479.SAMN05216241_101276"/>
<dbReference type="OrthoDB" id="9804379at2"/>
<dbReference type="Pfam" id="PF01266">
    <property type="entry name" value="DAO"/>
    <property type="match status" value="1"/>
</dbReference>
<protein>
    <submittedName>
        <fullName evidence="7">4-methylaminobutanoate oxidase (Formaldehyde-forming)</fullName>
    </submittedName>
</protein>
<dbReference type="SUPFAM" id="SSF101790">
    <property type="entry name" value="Aminomethyltransferase beta-barrel domain"/>
    <property type="match status" value="1"/>
</dbReference>
<gene>
    <name evidence="7" type="ORF">SAMN05216241_101276</name>
</gene>
<evidence type="ECO:0000256" key="1">
    <source>
        <dbReference type="ARBA" id="ARBA00008609"/>
    </source>
</evidence>
<feature type="domain" description="FAD dependent oxidoreductase central" evidence="6">
    <location>
        <begin position="366"/>
        <end position="421"/>
    </location>
</feature>
<dbReference type="InterPro" id="IPR029043">
    <property type="entry name" value="GcvT/YgfZ_C"/>
</dbReference>
<dbReference type="SUPFAM" id="SSF54373">
    <property type="entry name" value="FAD-linked reductases, C-terminal domain"/>
    <property type="match status" value="1"/>
</dbReference>
<evidence type="ECO:0000259" key="4">
    <source>
        <dbReference type="Pfam" id="PF01571"/>
    </source>
</evidence>
<evidence type="ECO:0000259" key="6">
    <source>
        <dbReference type="Pfam" id="PF16350"/>
    </source>
</evidence>
<dbReference type="Proteomes" id="UP000199415">
    <property type="component" value="Unassembled WGS sequence"/>
</dbReference>
<evidence type="ECO:0000313" key="8">
    <source>
        <dbReference type="Proteomes" id="UP000199415"/>
    </source>
</evidence>
<dbReference type="Pfam" id="PF16350">
    <property type="entry name" value="FAO_M"/>
    <property type="match status" value="1"/>
</dbReference>
<feature type="domain" description="FAD dependent oxidoreductase" evidence="3">
    <location>
        <begin position="8"/>
        <end position="363"/>
    </location>
</feature>
<dbReference type="PANTHER" id="PTHR43757">
    <property type="entry name" value="AMINOMETHYLTRANSFERASE"/>
    <property type="match status" value="1"/>
</dbReference>
<keyword evidence="2" id="KW-0560">Oxidoreductase</keyword>
<dbReference type="InterPro" id="IPR027266">
    <property type="entry name" value="TrmE/GcvT-like"/>
</dbReference>
<dbReference type="Pfam" id="PF08669">
    <property type="entry name" value="GCV_T_C"/>
    <property type="match status" value="1"/>
</dbReference>
<keyword evidence="8" id="KW-1185">Reference proteome</keyword>
<evidence type="ECO:0000313" key="7">
    <source>
        <dbReference type="EMBL" id="SDF49694.1"/>
    </source>
</evidence>
<dbReference type="InterPro" id="IPR013977">
    <property type="entry name" value="GcvT_C"/>
</dbReference>
<dbReference type="Gene3D" id="3.50.50.60">
    <property type="entry name" value="FAD/NAD(P)-binding domain"/>
    <property type="match status" value="1"/>
</dbReference>
<comment type="similarity">
    <text evidence="1">Belongs to the GcvT family.</text>
</comment>
<organism evidence="7 8">
    <name type="scientific">Limimonas halophila</name>
    <dbReference type="NCBI Taxonomy" id="1082479"/>
    <lineage>
        <taxon>Bacteria</taxon>
        <taxon>Pseudomonadati</taxon>
        <taxon>Pseudomonadota</taxon>
        <taxon>Alphaproteobacteria</taxon>
        <taxon>Rhodospirillales</taxon>
        <taxon>Rhodovibrionaceae</taxon>
        <taxon>Limimonas</taxon>
    </lineage>
</organism>
<dbReference type="Gene3D" id="3.30.70.1400">
    <property type="entry name" value="Aminomethyltransferase beta-barrel domains"/>
    <property type="match status" value="1"/>
</dbReference>
<dbReference type="Gene3D" id="3.30.9.10">
    <property type="entry name" value="D-Amino Acid Oxidase, subunit A, domain 2"/>
    <property type="match status" value="1"/>
</dbReference>
<evidence type="ECO:0000259" key="3">
    <source>
        <dbReference type="Pfam" id="PF01266"/>
    </source>
</evidence>
<evidence type="ECO:0000259" key="5">
    <source>
        <dbReference type="Pfam" id="PF08669"/>
    </source>
</evidence>
<dbReference type="EMBL" id="FNCE01000001">
    <property type="protein sequence ID" value="SDF49694.1"/>
    <property type="molecule type" value="Genomic_DNA"/>
</dbReference>
<feature type="domain" description="GCVT N-terminal" evidence="4">
    <location>
        <begin position="423"/>
        <end position="700"/>
    </location>
</feature>
<dbReference type="AlphaFoldDB" id="A0A1G7LK06"/>
<proteinExistence type="inferred from homology"/>
<reference evidence="7 8" key="1">
    <citation type="submission" date="2016-10" db="EMBL/GenBank/DDBJ databases">
        <authorList>
            <person name="de Groot N.N."/>
        </authorList>
    </citation>
    <scope>NUCLEOTIDE SEQUENCE [LARGE SCALE GENOMIC DNA]</scope>
    <source>
        <strain evidence="7 8">DSM 25584</strain>
    </source>
</reference>